<dbReference type="EMBL" id="CP025299">
    <property type="protein sequence ID" value="AUG29730.1"/>
    <property type="molecule type" value="Genomic_DNA"/>
</dbReference>
<dbReference type="KEGG" id="mhos:CXR34_09935"/>
<sequence length="191" mass="21904">MILATSRLDLREMTDDDLPALRRILQDPRAMRAYEGAFSEEETRQWLDRQVQRYHDDGHGLWAVVHRDSGEMIGQCGITRQRIDLDEVVEVGYLFERAHWHRGYAVEAASACRDWAFATLPIDELYAKVRATNVASMNVAIRLGMTVRRTFTTHYRGVDMPHLAFAVDRASWRRGAVAPSRADRSRGDVES</sequence>
<dbReference type="PANTHER" id="PTHR43792">
    <property type="entry name" value="GNAT FAMILY, PUTATIVE (AFU_ORTHOLOGUE AFUA_3G00765)-RELATED-RELATED"/>
    <property type="match status" value="1"/>
</dbReference>
<gene>
    <name evidence="2" type="ORF">CXR34_09935</name>
</gene>
<dbReference type="RefSeq" id="WP_101306281.1">
    <property type="nucleotide sequence ID" value="NZ_CP025299.1"/>
</dbReference>
<reference evidence="2 3" key="1">
    <citation type="submission" date="2017-12" db="EMBL/GenBank/DDBJ databases">
        <title>Isolation and characterization of estrogens degradatiion strain Microbacterium hominis SJTG1.</title>
        <authorList>
            <person name="Xiong W."/>
            <person name="Yin C."/>
            <person name="Zheng D."/>
            <person name="Liang R."/>
        </authorList>
    </citation>
    <scope>NUCLEOTIDE SEQUENCE [LARGE SCALE GENOMIC DNA]</scope>
    <source>
        <strain evidence="2 3">SJTG1</strain>
    </source>
</reference>
<dbReference type="Proteomes" id="UP000233276">
    <property type="component" value="Chromosome"/>
</dbReference>
<evidence type="ECO:0000313" key="2">
    <source>
        <dbReference type="EMBL" id="AUG29730.1"/>
    </source>
</evidence>
<organism evidence="2 3">
    <name type="scientific">Microbacterium hominis</name>
    <dbReference type="NCBI Taxonomy" id="162426"/>
    <lineage>
        <taxon>Bacteria</taxon>
        <taxon>Bacillati</taxon>
        <taxon>Actinomycetota</taxon>
        <taxon>Actinomycetes</taxon>
        <taxon>Micrococcales</taxon>
        <taxon>Microbacteriaceae</taxon>
        <taxon>Microbacterium</taxon>
    </lineage>
</organism>
<dbReference type="InterPro" id="IPR051531">
    <property type="entry name" value="N-acetyltransferase"/>
</dbReference>
<dbReference type="InterPro" id="IPR000182">
    <property type="entry name" value="GNAT_dom"/>
</dbReference>
<name>A0A2K9D7Z8_9MICO</name>
<accession>A0A2K9D7Z8</accession>
<dbReference type="InterPro" id="IPR016181">
    <property type="entry name" value="Acyl_CoA_acyltransferase"/>
</dbReference>
<feature type="domain" description="N-acetyltransferase" evidence="1">
    <location>
        <begin position="8"/>
        <end position="170"/>
    </location>
</feature>
<dbReference type="Pfam" id="PF13302">
    <property type="entry name" value="Acetyltransf_3"/>
    <property type="match status" value="1"/>
</dbReference>
<evidence type="ECO:0000313" key="3">
    <source>
        <dbReference type="Proteomes" id="UP000233276"/>
    </source>
</evidence>
<proteinExistence type="predicted"/>
<dbReference type="PROSITE" id="PS51186">
    <property type="entry name" value="GNAT"/>
    <property type="match status" value="1"/>
</dbReference>
<dbReference type="GO" id="GO:0016747">
    <property type="term" value="F:acyltransferase activity, transferring groups other than amino-acyl groups"/>
    <property type="evidence" value="ECO:0007669"/>
    <property type="project" value="InterPro"/>
</dbReference>
<dbReference type="PANTHER" id="PTHR43792:SF1">
    <property type="entry name" value="N-ACETYLTRANSFERASE DOMAIN-CONTAINING PROTEIN"/>
    <property type="match status" value="1"/>
</dbReference>
<dbReference type="AlphaFoldDB" id="A0A2K9D7Z8"/>
<evidence type="ECO:0000259" key="1">
    <source>
        <dbReference type="PROSITE" id="PS51186"/>
    </source>
</evidence>
<dbReference type="Gene3D" id="3.40.630.30">
    <property type="match status" value="1"/>
</dbReference>
<dbReference type="SUPFAM" id="SSF55729">
    <property type="entry name" value="Acyl-CoA N-acyltransferases (Nat)"/>
    <property type="match status" value="1"/>
</dbReference>
<protein>
    <submittedName>
        <fullName evidence="2">GNAT family N-acetyltransferase</fullName>
    </submittedName>
</protein>
<keyword evidence="2" id="KW-0808">Transferase</keyword>